<keyword evidence="5 12" id="KW-0813">Transport</keyword>
<feature type="domain" description="ATP synthase F1 complex delta/epsilon subunit N-terminal" evidence="15">
    <location>
        <begin position="6"/>
        <end position="86"/>
    </location>
</feature>
<gene>
    <name evidence="12" type="primary">atpC</name>
    <name evidence="16" type="ORF">FD32_GL000583</name>
</gene>
<dbReference type="Proteomes" id="UP000051412">
    <property type="component" value="Unassembled WGS sequence"/>
</dbReference>
<organism evidence="16 17">
    <name type="scientific">Limosilactobacillus panis DSM 6035</name>
    <dbReference type="NCBI Taxonomy" id="1423782"/>
    <lineage>
        <taxon>Bacteria</taxon>
        <taxon>Bacillati</taxon>
        <taxon>Bacillota</taxon>
        <taxon>Bacilli</taxon>
        <taxon>Lactobacillales</taxon>
        <taxon>Lactobacillaceae</taxon>
        <taxon>Limosilactobacillus</taxon>
    </lineage>
</organism>
<dbReference type="InterPro" id="IPR001469">
    <property type="entry name" value="ATP_synth_F1_dsu/esu"/>
</dbReference>
<evidence type="ECO:0000256" key="1">
    <source>
        <dbReference type="ARBA" id="ARBA00003543"/>
    </source>
</evidence>
<proteinExistence type="inferred from homology"/>
<keyword evidence="12" id="KW-1003">Cell membrane</keyword>
<dbReference type="InterPro" id="IPR020546">
    <property type="entry name" value="ATP_synth_F1_dsu/esu_N"/>
</dbReference>
<dbReference type="NCBIfam" id="NF001846">
    <property type="entry name" value="PRK00571.1-3"/>
    <property type="match status" value="1"/>
</dbReference>
<dbReference type="GO" id="GO:0046933">
    <property type="term" value="F:proton-transporting ATP synthase activity, rotational mechanism"/>
    <property type="evidence" value="ECO:0007669"/>
    <property type="project" value="UniProtKB-UniRule"/>
</dbReference>
<evidence type="ECO:0000313" key="17">
    <source>
        <dbReference type="Proteomes" id="UP000051412"/>
    </source>
</evidence>
<reference evidence="16 17" key="1">
    <citation type="journal article" date="2015" name="Genome Announc.">
        <title>Expanding the biotechnology potential of lactobacilli through comparative genomics of 213 strains and associated genera.</title>
        <authorList>
            <person name="Sun Z."/>
            <person name="Harris H.M."/>
            <person name="McCann A."/>
            <person name="Guo C."/>
            <person name="Argimon S."/>
            <person name="Zhang W."/>
            <person name="Yang X."/>
            <person name="Jeffery I.B."/>
            <person name="Cooney J.C."/>
            <person name="Kagawa T.F."/>
            <person name="Liu W."/>
            <person name="Song Y."/>
            <person name="Salvetti E."/>
            <person name="Wrobel A."/>
            <person name="Rasinkangas P."/>
            <person name="Parkhill J."/>
            <person name="Rea M.C."/>
            <person name="O'Sullivan O."/>
            <person name="Ritari J."/>
            <person name="Douillard F.P."/>
            <person name="Paul Ross R."/>
            <person name="Yang R."/>
            <person name="Briner A.E."/>
            <person name="Felis G.E."/>
            <person name="de Vos W.M."/>
            <person name="Barrangou R."/>
            <person name="Klaenhammer T.R."/>
            <person name="Caufield P.W."/>
            <person name="Cui Y."/>
            <person name="Zhang H."/>
            <person name="O'Toole P.W."/>
        </authorList>
    </citation>
    <scope>NUCLEOTIDE SEQUENCE [LARGE SCALE GENOMIC DNA]</scope>
    <source>
        <strain evidence="16 17">DSM 6035</strain>
    </source>
</reference>
<evidence type="ECO:0000256" key="4">
    <source>
        <dbReference type="ARBA" id="ARBA00014480"/>
    </source>
</evidence>
<dbReference type="STRING" id="1423782.FD32_GL000583"/>
<keyword evidence="9 12" id="KW-0066">ATP synthesis</keyword>
<comment type="function">
    <text evidence="1 12">Produces ATP from ADP in the presence of a proton gradient across the membrane.</text>
</comment>
<evidence type="ECO:0000256" key="2">
    <source>
        <dbReference type="ARBA" id="ARBA00004202"/>
    </source>
</evidence>
<evidence type="ECO:0000256" key="13">
    <source>
        <dbReference type="RuleBase" id="RU003656"/>
    </source>
</evidence>
<sequence length="144" mass="15789">MADSKFKVTIITPDGTVYDNDEATMIVMNTAGGQMGVMANHVPLIASLKISVVRVKHDDGEDEVAAVNGGIMQFDGHEALIAADSAELPERIDVERAQHAKERSEKAIEVAKRSHNKDDLARAEVHLKRAINRLKASKYSKKLQ</sequence>
<evidence type="ECO:0000256" key="12">
    <source>
        <dbReference type="HAMAP-Rule" id="MF_00530"/>
    </source>
</evidence>
<dbReference type="EMBL" id="AZGM01000103">
    <property type="protein sequence ID" value="KRM25975.1"/>
    <property type="molecule type" value="Genomic_DNA"/>
</dbReference>
<dbReference type="Pfam" id="PF00401">
    <property type="entry name" value="ATP-synt_DE"/>
    <property type="match status" value="1"/>
</dbReference>
<keyword evidence="12" id="KW-0375">Hydrogen ion transport</keyword>
<dbReference type="Gene3D" id="1.20.5.440">
    <property type="entry name" value="ATP synthase delta/epsilon subunit, C-terminal domain"/>
    <property type="match status" value="1"/>
</dbReference>
<evidence type="ECO:0000256" key="6">
    <source>
        <dbReference type="ARBA" id="ARBA00023065"/>
    </source>
</evidence>
<dbReference type="NCBIfam" id="TIGR01216">
    <property type="entry name" value="ATP_synt_epsi"/>
    <property type="match status" value="1"/>
</dbReference>
<protein>
    <recommendedName>
        <fullName evidence="4 12">ATP synthase epsilon chain</fullName>
    </recommendedName>
    <alternativeName>
        <fullName evidence="11 12">ATP synthase F1 sector epsilon subunit</fullName>
    </alternativeName>
    <alternativeName>
        <fullName evidence="10 12">F-ATPase epsilon subunit</fullName>
    </alternativeName>
</protein>
<dbReference type="SUPFAM" id="SSF46604">
    <property type="entry name" value="Epsilon subunit of F1F0-ATP synthase C-terminal domain"/>
    <property type="match status" value="1"/>
</dbReference>
<evidence type="ECO:0000313" key="16">
    <source>
        <dbReference type="EMBL" id="KRM25975.1"/>
    </source>
</evidence>
<keyword evidence="8 12" id="KW-0139">CF(1)</keyword>
<dbReference type="Gene3D" id="2.60.15.10">
    <property type="entry name" value="F0F1 ATP synthase delta/epsilon subunit, N-terminal"/>
    <property type="match status" value="1"/>
</dbReference>
<dbReference type="PANTHER" id="PTHR13822">
    <property type="entry name" value="ATP SYNTHASE DELTA/EPSILON CHAIN"/>
    <property type="match status" value="1"/>
</dbReference>
<accession>A0A0R1X6Y6</accession>
<evidence type="ECO:0000256" key="8">
    <source>
        <dbReference type="ARBA" id="ARBA00023196"/>
    </source>
</evidence>
<dbReference type="GO" id="GO:0005886">
    <property type="term" value="C:plasma membrane"/>
    <property type="evidence" value="ECO:0007669"/>
    <property type="project" value="UniProtKB-SubCell"/>
</dbReference>
<comment type="subunit">
    <text evidence="12 13">F-type ATPases have 2 components, CF(1) - the catalytic core - and CF(0) - the membrane proton channel. CF(1) has five subunits: alpha(3), beta(3), gamma(1), delta(1), epsilon(1). CF(0) has three main subunits: a, b and c.</text>
</comment>
<comment type="subcellular location">
    <subcellularLocation>
        <location evidence="2 12">Cell membrane</location>
        <topology evidence="2 12">Peripheral membrane protein</topology>
    </subcellularLocation>
</comment>
<dbReference type="SUPFAM" id="SSF51344">
    <property type="entry name" value="Epsilon subunit of F1F0-ATP synthase N-terminal domain"/>
    <property type="match status" value="1"/>
</dbReference>
<dbReference type="HAMAP" id="MF_00530">
    <property type="entry name" value="ATP_synth_epsil_bac"/>
    <property type="match status" value="1"/>
</dbReference>
<name>A0A0R1X6Y6_9LACO</name>
<evidence type="ECO:0000256" key="5">
    <source>
        <dbReference type="ARBA" id="ARBA00022448"/>
    </source>
</evidence>
<evidence type="ECO:0000256" key="9">
    <source>
        <dbReference type="ARBA" id="ARBA00023310"/>
    </source>
</evidence>
<comment type="similarity">
    <text evidence="3 12 13">Belongs to the ATPase epsilon chain family.</text>
</comment>
<dbReference type="PANTHER" id="PTHR13822:SF10">
    <property type="entry name" value="ATP SYNTHASE EPSILON CHAIN, CHLOROPLASTIC"/>
    <property type="match status" value="1"/>
</dbReference>
<dbReference type="AlphaFoldDB" id="A0A0R1X6Y6"/>
<keyword evidence="7 12" id="KW-0472">Membrane</keyword>
<dbReference type="RefSeq" id="WP_047768010.1">
    <property type="nucleotide sequence ID" value="NZ_AZGM01000103.1"/>
</dbReference>
<evidence type="ECO:0000259" key="15">
    <source>
        <dbReference type="Pfam" id="PF02823"/>
    </source>
</evidence>
<keyword evidence="17" id="KW-1185">Reference proteome</keyword>
<evidence type="ECO:0000256" key="7">
    <source>
        <dbReference type="ARBA" id="ARBA00023136"/>
    </source>
</evidence>
<dbReference type="OrthoDB" id="9804110at2"/>
<dbReference type="Pfam" id="PF02823">
    <property type="entry name" value="ATP-synt_DE_N"/>
    <property type="match status" value="1"/>
</dbReference>
<dbReference type="GO" id="GO:0045259">
    <property type="term" value="C:proton-transporting ATP synthase complex"/>
    <property type="evidence" value="ECO:0007669"/>
    <property type="project" value="UniProtKB-KW"/>
</dbReference>
<dbReference type="CDD" id="cd12152">
    <property type="entry name" value="F1-ATPase_delta"/>
    <property type="match status" value="1"/>
</dbReference>
<comment type="caution">
    <text evidence="16">The sequence shown here is derived from an EMBL/GenBank/DDBJ whole genome shotgun (WGS) entry which is preliminary data.</text>
</comment>
<dbReference type="PATRIC" id="fig|1423782.4.peg.602"/>
<dbReference type="InterPro" id="IPR036771">
    <property type="entry name" value="ATPsynth_dsu/esu_N"/>
</dbReference>
<evidence type="ECO:0000256" key="10">
    <source>
        <dbReference type="ARBA" id="ARBA00030215"/>
    </source>
</evidence>
<dbReference type="InterPro" id="IPR020547">
    <property type="entry name" value="ATP_synth_F1_esu_C"/>
</dbReference>
<evidence type="ECO:0000256" key="3">
    <source>
        <dbReference type="ARBA" id="ARBA00005712"/>
    </source>
</evidence>
<dbReference type="GO" id="GO:0005524">
    <property type="term" value="F:ATP binding"/>
    <property type="evidence" value="ECO:0007669"/>
    <property type="project" value="UniProtKB-UniRule"/>
</dbReference>
<evidence type="ECO:0000259" key="14">
    <source>
        <dbReference type="Pfam" id="PF00401"/>
    </source>
</evidence>
<evidence type="ECO:0000256" key="11">
    <source>
        <dbReference type="ARBA" id="ARBA00031795"/>
    </source>
</evidence>
<keyword evidence="6 12" id="KW-0406">Ion transport</keyword>
<dbReference type="InterPro" id="IPR036794">
    <property type="entry name" value="ATP_F1_dsu/esu_C_sf"/>
</dbReference>
<feature type="domain" description="ATP synthase epsilon subunit C-terminal" evidence="14">
    <location>
        <begin position="91"/>
        <end position="138"/>
    </location>
</feature>